<proteinExistence type="inferred from homology"/>
<dbReference type="InterPro" id="IPR011922">
    <property type="entry name" value="Cell_div_FtsL"/>
</dbReference>
<feature type="transmembrane region" description="Helical" evidence="8">
    <location>
        <begin position="22"/>
        <end position="41"/>
    </location>
</feature>
<dbReference type="Pfam" id="PF04999">
    <property type="entry name" value="FtsL"/>
    <property type="match status" value="1"/>
</dbReference>
<evidence type="ECO:0000256" key="6">
    <source>
        <dbReference type="ARBA" id="ARBA00023136"/>
    </source>
</evidence>
<evidence type="ECO:0000256" key="4">
    <source>
        <dbReference type="ARBA" id="ARBA00022692"/>
    </source>
</evidence>
<keyword evidence="8" id="KW-0997">Cell inner membrane</keyword>
<keyword evidence="6 8" id="KW-0472">Membrane</keyword>
<dbReference type="GO" id="GO:0005886">
    <property type="term" value="C:plasma membrane"/>
    <property type="evidence" value="ECO:0007669"/>
    <property type="project" value="UniProtKB-SubCell"/>
</dbReference>
<keyword evidence="4 8" id="KW-0812">Transmembrane</keyword>
<keyword evidence="10" id="KW-0175">Coiled coil</keyword>
<comment type="function">
    <text evidence="8">Essential cell division protein. May link together the upstream cell division proteins, which are predominantly cytoplasmic, with the downstream cell division proteins, which are predominantly periplasmic.</text>
</comment>
<sequence length="106" mass="12171">MSGERYPLRKLILDDLFVSNKIALLLWLAMIASAVATIWIIHQTRQLNAENGELILARQALENEYINLKLEERALDDNVRITSIANRLKMGYITADQQVIIIENNH</sequence>
<comment type="subunit">
    <text evidence="8">Part of a complex composed of FtsB, FtsL and FtsQ.</text>
</comment>
<dbReference type="AlphaFoldDB" id="A0A1W1V5X0"/>
<evidence type="ECO:0000256" key="9">
    <source>
        <dbReference type="NCBIfam" id="TIGR02209"/>
    </source>
</evidence>
<evidence type="ECO:0000256" key="8">
    <source>
        <dbReference type="HAMAP-Rule" id="MF_00910"/>
    </source>
</evidence>
<gene>
    <name evidence="8" type="primary">ftsL</name>
    <name evidence="11" type="ORF">SAMN05660772_01194</name>
</gene>
<keyword evidence="7 8" id="KW-0131">Cell cycle</keyword>
<evidence type="ECO:0000256" key="3">
    <source>
        <dbReference type="ARBA" id="ARBA00022618"/>
    </source>
</evidence>
<keyword evidence="5 8" id="KW-1133">Transmembrane helix</keyword>
<protein>
    <recommendedName>
        <fullName evidence="8 9">Cell division protein FtsL</fullName>
    </recommendedName>
</protein>
<keyword evidence="12" id="KW-1185">Reference proteome</keyword>
<evidence type="ECO:0000256" key="5">
    <source>
        <dbReference type="ARBA" id="ARBA00022989"/>
    </source>
</evidence>
<evidence type="ECO:0000256" key="2">
    <source>
        <dbReference type="ARBA" id="ARBA00022475"/>
    </source>
</evidence>
<evidence type="ECO:0000256" key="1">
    <source>
        <dbReference type="ARBA" id="ARBA00004401"/>
    </source>
</evidence>
<dbReference type="EMBL" id="FWWV01000046">
    <property type="protein sequence ID" value="SMB88394.1"/>
    <property type="molecule type" value="Genomic_DNA"/>
</dbReference>
<dbReference type="RefSeq" id="WP_084257792.1">
    <property type="nucleotide sequence ID" value="NZ_FWWV01000046.1"/>
</dbReference>
<dbReference type="HAMAP" id="MF_00910">
    <property type="entry name" value="FtsL"/>
    <property type="match status" value="1"/>
</dbReference>
<organism evidence="11 12">
    <name type="scientific">Pasteurella testudinis DSM 23072</name>
    <dbReference type="NCBI Taxonomy" id="1122938"/>
    <lineage>
        <taxon>Bacteria</taxon>
        <taxon>Pseudomonadati</taxon>
        <taxon>Pseudomonadota</taxon>
        <taxon>Gammaproteobacteria</taxon>
        <taxon>Pasteurellales</taxon>
        <taxon>Pasteurellaceae</taxon>
        <taxon>Pasteurella</taxon>
    </lineage>
</organism>
<dbReference type="GO" id="GO:0032153">
    <property type="term" value="C:cell division site"/>
    <property type="evidence" value="ECO:0007669"/>
    <property type="project" value="UniProtKB-UniRule"/>
</dbReference>
<evidence type="ECO:0000313" key="11">
    <source>
        <dbReference type="EMBL" id="SMB88394.1"/>
    </source>
</evidence>
<evidence type="ECO:0000313" key="12">
    <source>
        <dbReference type="Proteomes" id="UP000192408"/>
    </source>
</evidence>
<dbReference type="PANTHER" id="PTHR37479">
    <property type="entry name" value="CELL DIVISION PROTEIN FTSL"/>
    <property type="match status" value="1"/>
</dbReference>
<accession>A0A1W1V5X0</accession>
<dbReference type="PANTHER" id="PTHR37479:SF1">
    <property type="entry name" value="CELL DIVISION PROTEIN FTSL"/>
    <property type="match status" value="1"/>
</dbReference>
<name>A0A1W1V5X0_9PAST</name>
<dbReference type="Proteomes" id="UP000192408">
    <property type="component" value="Unassembled WGS sequence"/>
</dbReference>
<evidence type="ECO:0000256" key="10">
    <source>
        <dbReference type="SAM" id="Coils"/>
    </source>
</evidence>
<dbReference type="GO" id="GO:0043093">
    <property type="term" value="P:FtsZ-dependent cytokinesis"/>
    <property type="evidence" value="ECO:0007669"/>
    <property type="project" value="UniProtKB-UniRule"/>
</dbReference>
<keyword evidence="2 8" id="KW-1003">Cell membrane</keyword>
<dbReference type="NCBIfam" id="TIGR02209">
    <property type="entry name" value="ftsL_broad"/>
    <property type="match status" value="1"/>
</dbReference>
<reference evidence="12" key="1">
    <citation type="submission" date="2017-04" db="EMBL/GenBank/DDBJ databases">
        <authorList>
            <person name="Varghese N."/>
            <person name="Submissions S."/>
        </authorList>
    </citation>
    <scope>NUCLEOTIDE SEQUENCE [LARGE SCALE GENOMIC DNA]</scope>
    <source>
        <strain evidence="12">DSM 23072</strain>
    </source>
</reference>
<keyword evidence="3 8" id="KW-0132">Cell division</keyword>
<feature type="coiled-coil region" evidence="10">
    <location>
        <begin position="44"/>
        <end position="78"/>
    </location>
</feature>
<evidence type="ECO:0000256" key="7">
    <source>
        <dbReference type="ARBA" id="ARBA00023306"/>
    </source>
</evidence>
<comment type="similarity">
    <text evidence="8">Belongs to the FtsL family.</text>
</comment>
<dbReference type="STRING" id="1122938.SAMN05660772_01194"/>
<comment type="subcellular location">
    <subcellularLocation>
        <location evidence="8">Cell inner membrane</location>
        <topology evidence="8">Single-pass type II membrane protein</topology>
    </subcellularLocation>
    <subcellularLocation>
        <location evidence="1">Cell membrane</location>
        <topology evidence="1">Single-pass type II membrane protein</topology>
    </subcellularLocation>
    <text evidence="8">Localizes to the division septum where it forms a ring structure.</text>
</comment>